<sequence>MSSHNLPPGFRFHPTDEELIFHYLKKKVSSPSTPLVSIIADIDLYKLNPWELPAKALFGDNEWFFFTPRDRKYPNGARPNRTAGVGYWKATGTDKPILSSGGLQCIGVKKALVFYKGRPPKGLKTDWVMHEYRLLDDSSTLQRLRGSMRLDDWVLCRVRLKSNSPHQIASPPEDHSGFSFVPWPNSSPSNGGQLTKRNHSKDSAYEIERHLTSPEQSFVLDDHQQARKYFNFRGGPSTSSSTDTSSYSLEETVHPINEIAIKSLKRTLSVASFGEEIPFSPTKRLQSTTYPDLMEDTSIFEICYLADYVSSPSTASLAGYSDCSPS</sequence>
<keyword evidence="9" id="KW-1185">Reference proteome</keyword>
<keyword evidence="4" id="KW-0804">Transcription</keyword>
<comment type="subcellular location">
    <subcellularLocation>
        <location evidence="1">Nucleus</location>
    </subcellularLocation>
</comment>
<dbReference type="Proteomes" id="UP000585474">
    <property type="component" value="Unassembled WGS sequence"/>
</dbReference>
<evidence type="ECO:0000256" key="2">
    <source>
        <dbReference type="ARBA" id="ARBA00023015"/>
    </source>
</evidence>
<dbReference type="AlphaFoldDB" id="A0A7J0D9J8"/>
<evidence type="ECO:0000313" key="9">
    <source>
        <dbReference type="Proteomes" id="UP000585474"/>
    </source>
</evidence>
<evidence type="ECO:0000256" key="4">
    <source>
        <dbReference type="ARBA" id="ARBA00023163"/>
    </source>
</evidence>
<dbReference type="GO" id="GO:0003677">
    <property type="term" value="F:DNA binding"/>
    <property type="evidence" value="ECO:0007669"/>
    <property type="project" value="UniProtKB-KW"/>
</dbReference>
<proteinExistence type="predicted"/>
<dbReference type="OrthoDB" id="1921961at2759"/>
<dbReference type="InterPro" id="IPR003441">
    <property type="entry name" value="NAC-dom"/>
</dbReference>
<dbReference type="PANTHER" id="PTHR31744">
    <property type="entry name" value="PROTEIN CUP-SHAPED COTYLEDON 2-RELATED"/>
    <property type="match status" value="1"/>
</dbReference>
<comment type="caution">
    <text evidence="8">The sequence shown here is derived from an EMBL/GenBank/DDBJ whole genome shotgun (WGS) entry which is preliminary data.</text>
</comment>
<feature type="region of interest" description="Disordered" evidence="6">
    <location>
        <begin position="164"/>
        <end position="201"/>
    </location>
</feature>
<evidence type="ECO:0000313" key="8">
    <source>
        <dbReference type="EMBL" id="GFS30277.1"/>
    </source>
</evidence>
<dbReference type="PROSITE" id="PS51005">
    <property type="entry name" value="NAC"/>
    <property type="match status" value="1"/>
</dbReference>
<evidence type="ECO:0000256" key="1">
    <source>
        <dbReference type="ARBA" id="ARBA00004123"/>
    </source>
</evidence>
<keyword evidence="3" id="KW-0238">DNA-binding</keyword>
<dbReference type="GO" id="GO:0006355">
    <property type="term" value="P:regulation of DNA-templated transcription"/>
    <property type="evidence" value="ECO:0007669"/>
    <property type="project" value="InterPro"/>
</dbReference>
<reference evidence="9" key="1">
    <citation type="submission" date="2019-07" db="EMBL/GenBank/DDBJ databases">
        <title>De Novo Assembly of kiwifruit Actinidia rufa.</title>
        <authorList>
            <person name="Sugita-Konishi S."/>
            <person name="Sato K."/>
            <person name="Mori E."/>
            <person name="Abe Y."/>
            <person name="Kisaki G."/>
            <person name="Hamano K."/>
            <person name="Suezawa K."/>
            <person name="Otani M."/>
            <person name="Fukuda T."/>
            <person name="Manabe T."/>
            <person name="Gomi K."/>
            <person name="Tabuchi M."/>
            <person name="Akimitsu K."/>
            <person name="Kataoka I."/>
        </authorList>
    </citation>
    <scope>NUCLEOTIDE SEQUENCE [LARGE SCALE GENOMIC DNA]</scope>
    <source>
        <strain evidence="9">cv. Fuchu</strain>
    </source>
</reference>
<dbReference type="SUPFAM" id="SSF101941">
    <property type="entry name" value="NAC domain"/>
    <property type="match status" value="1"/>
</dbReference>
<dbReference type="FunFam" id="2.170.150.80:FF:000008">
    <property type="entry name" value="NAC domain-containing protein 72-like"/>
    <property type="match status" value="1"/>
</dbReference>
<feature type="domain" description="NAC" evidence="7">
    <location>
        <begin position="6"/>
        <end position="161"/>
    </location>
</feature>
<organism evidence="8 9">
    <name type="scientific">Actinidia rufa</name>
    <dbReference type="NCBI Taxonomy" id="165716"/>
    <lineage>
        <taxon>Eukaryota</taxon>
        <taxon>Viridiplantae</taxon>
        <taxon>Streptophyta</taxon>
        <taxon>Embryophyta</taxon>
        <taxon>Tracheophyta</taxon>
        <taxon>Spermatophyta</taxon>
        <taxon>Magnoliopsida</taxon>
        <taxon>eudicotyledons</taxon>
        <taxon>Gunneridae</taxon>
        <taxon>Pentapetalae</taxon>
        <taxon>asterids</taxon>
        <taxon>Ericales</taxon>
        <taxon>Actinidiaceae</taxon>
        <taxon>Actinidia</taxon>
    </lineage>
</organism>
<feature type="compositionally biased region" description="Polar residues" evidence="6">
    <location>
        <begin position="184"/>
        <end position="195"/>
    </location>
</feature>
<evidence type="ECO:0000259" key="7">
    <source>
        <dbReference type="PROSITE" id="PS51005"/>
    </source>
</evidence>
<keyword evidence="2" id="KW-0805">Transcription regulation</keyword>
<evidence type="ECO:0000256" key="3">
    <source>
        <dbReference type="ARBA" id="ARBA00023125"/>
    </source>
</evidence>
<protein>
    <submittedName>
        <fullName evidence="8">NAC domain containing protein 2</fullName>
    </submittedName>
</protein>
<gene>
    <name evidence="8" type="ORF">Acr_00g0011180</name>
</gene>
<evidence type="ECO:0000256" key="6">
    <source>
        <dbReference type="SAM" id="MobiDB-lite"/>
    </source>
</evidence>
<dbReference type="InterPro" id="IPR036093">
    <property type="entry name" value="NAC_dom_sf"/>
</dbReference>
<dbReference type="GO" id="GO:0005634">
    <property type="term" value="C:nucleus"/>
    <property type="evidence" value="ECO:0007669"/>
    <property type="project" value="UniProtKB-SubCell"/>
</dbReference>
<dbReference type="Pfam" id="PF02365">
    <property type="entry name" value="NAM"/>
    <property type="match status" value="1"/>
</dbReference>
<dbReference type="PANTHER" id="PTHR31744:SF233">
    <property type="entry name" value="NAC DOMAIN-CONTAINING PROTEIN 72-LIKE"/>
    <property type="match status" value="1"/>
</dbReference>
<accession>A0A7J0D9J8</accession>
<name>A0A7J0D9J8_9ERIC</name>
<keyword evidence="5" id="KW-0539">Nucleus</keyword>
<evidence type="ECO:0000256" key="5">
    <source>
        <dbReference type="ARBA" id="ARBA00023242"/>
    </source>
</evidence>
<dbReference type="EMBL" id="BJWL01000108">
    <property type="protein sequence ID" value="GFS30277.1"/>
    <property type="molecule type" value="Genomic_DNA"/>
</dbReference>
<dbReference type="Gene3D" id="2.170.150.80">
    <property type="entry name" value="NAC domain"/>
    <property type="match status" value="1"/>
</dbReference>